<dbReference type="PROSITE" id="PS51194">
    <property type="entry name" value="HELICASE_CTER"/>
    <property type="match status" value="1"/>
</dbReference>
<dbReference type="PROSITE" id="PS51192">
    <property type="entry name" value="HELICASE_ATP_BIND_1"/>
    <property type="match status" value="1"/>
</dbReference>
<keyword evidence="8" id="KW-0418">Kinase</keyword>
<reference evidence="9" key="1">
    <citation type="submission" date="2018-05" db="EMBL/GenBank/DDBJ databases">
        <title>Genome Sequencing of selected type strains of the family Eggerthellaceae.</title>
        <authorList>
            <person name="Danylec N."/>
            <person name="Stoll D.A."/>
            <person name="Doetsch A."/>
            <person name="Huch M."/>
        </authorList>
    </citation>
    <scope>NUCLEOTIDE SEQUENCE [LARGE SCALE GENOMIC DNA]</scope>
    <source>
        <strain evidence="9">DSM 27213</strain>
    </source>
</reference>
<reference evidence="8" key="3">
    <citation type="journal article" date="2019" name="Microbiol. Resour. Announc.">
        <title>Draft Genome Sequences of Type Strains of Gordonibacter faecihominis, Paraeggerthella hongkongensis, Parvibacter caecicola,Slackia equolifaciens, Slackia faecicanis, and Slackia isoflavoniconvertens.</title>
        <authorList>
            <person name="Danylec N."/>
            <person name="Stoll D.A."/>
            <person name="Dotsch A."/>
            <person name="Huch M."/>
        </authorList>
    </citation>
    <scope>NUCLEOTIDE SEQUENCE</scope>
    <source>
        <strain evidence="8">DSM 27213</strain>
    </source>
</reference>
<keyword evidence="8" id="KW-0808">Transferase</keyword>
<feature type="domain" description="Helicase ATP-binding" evidence="5">
    <location>
        <begin position="644"/>
        <end position="809"/>
    </location>
</feature>
<evidence type="ECO:0000256" key="2">
    <source>
        <dbReference type="PROSITE-ProRule" id="PRU00325"/>
    </source>
</evidence>
<gene>
    <name evidence="8" type="ORF">DMP12_05925</name>
    <name evidence="7" type="ORF">GKG38_01550</name>
</gene>
<evidence type="ECO:0000313" key="7">
    <source>
        <dbReference type="EMBL" id="MSA93774.1"/>
    </source>
</evidence>
<feature type="domain" description="SWIM-type" evidence="4">
    <location>
        <begin position="57"/>
        <end position="98"/>
    </location>
</feature>
<dbReference type="RefSeq" id="WP_096226825.1">
    <property type="nucleotide sequence ID" value="NZ_JAJCHO010000005.1"/>
</dbReference>
<evidence type="ECO:0000313" key="10">
    <source>
        <dbReference type="Proteomes" id="UP000462865"/>
    </source>
</evidence>
<dbReference type="SUPFAM" id="SSF52540">
    <property type="entry name" value="P-loop containing nucleoside triphosphate hydrolases"/>
    <property type="match status" value="2"/>
</dbReference>
<reference evidence="7 10" key="4">
    <citation type="journal article" date="2019" name="Nat. Med.">
        <title>A library of human gut bacterial isolates paired with longitudinal multiomics data enables mechanistic microbiome research.</title>
        <authorList>
            <person name="Poyet M."/>
            <person name="Groussin M."/>
            <person name="Gibbons S.M."/>
            <person name="Avila-Pacheco J."/>
            <person name="Jiang X."/>
            <person name="Kearney S.M."/>
            <person name="Perrotta A.R."/>
            <person name="Berdy B."/>
            <person name="Zhao S."/>
            <person name="Lieberman T.D."/>
            <person name="Swanson P.K."/>
            <person name="Smith M."/>
            <person name="Roesemann S."/>
            <person name="Alexander J.E."/>
            <person name="Rich S.A."/>
            <person name="Livny J."/>
            <person name="Vlamakis H."/>
            <person name="Clish C."/>
            <person name="Bullock K."/>
            <person name="Deik A."/>
            <person name="Scott J."/>
            <person name="Pierce K.A."/>
            <person name="Xavier R.J."/>
            <person name="Alm E.J."/>
        </authorList>
    </citation>
    <scope>NUCLEOTIDE SEQUENCE [LARGE SCALE GENOMIC DNA]</scope>
    <source>
        <strain evidence="7 10">BIOML-A1</strain>
    </source>
</reference>
<dbReference type="Gene3D" id="3.40.50.10810">
    <property type="entry name" value="Tandem AAA-ATPase domain"/>
    <property type="match status" value="1"/>
</dbReference>
<dbReference type="Gene3D" id="3.40.50.300">
    <property type="entry name" value="P-loop containing nucleotide triphosphate hydrolases"/>
    <property type="match status" value="1"/>
</dbReference>
<comment type="caution">
    <text evidence="8">The sequence shown here is derived from an EMBL/GenBank/DDBJ whole genome shotgun (WGS) entry which is preliminary data.</text>
</comment>
<dbReference type="Pfam" id="PF04434">
    <property type="entry name" value="SWIM"/>
    <property type="match status" value="1"/>
</dbReference>
<dbReference type="SMART" id="SM00487">
    <property type="entry name" value="DEXDc"/>
    <property type="match status" value="1"/>
</dbReference>
<dbReference type="Proteomes" id="UP000462865">
    <property type="component" value="Unassembled WGS sequence"/>
</dbReference>
<dbReference type="Pfam" id="PF08455">
    <property type="entry name" value="SNF2_assoc"/>
    <property type="match status" value="1"/>
</dbReference>
<evidence type="ECO:0000313" key="9">
    <source>
        <dbReference type="Proteomes" id="UP000285258"/>
    </source>
</evidence>
<dbReference type="GO" id="GO:0004674">
    <property type="term" value="F:protein serine/threonine kinase activity"/>
    <property type="evidence" value="ECO:0007669"/>
    <property type="project" value="UniProtKB-KW"/>
</dbReference>
<evidence type="ECO:0000259" key="4">
    <source>
        <dbReference type="PROSITE" id="PS50966"/>
    </source>
</evidence>
<proteinExistence type="predicted"/>
<evidence type="ECO:0000256" key="1">
    <source>
        <dbReference type="ARBA" id="ARBA00022801"/>
    </source>
</evidence>
<sequence>MIPENALAAICSARTLARAEQIAASDRNILTKQVRYDGDEVTLSAFVASSSGWDDRYRTSVCFEDDSGIVLDYSCTCPAYREHDGMCKHCAALMLSYRRAPQRFLGYQAQRTRTTSACIEDYMKRAARASGTQKATGNVDIETTLVFGYRSWSAHFRLSGPQGSYAMKGVSDFVERMRAGEFFSYGKKLAFLHVPAQLTEHARRVALFLDRAVALREQTSAAAYWRYRSSSVVGRDLELSDAEAVELLDLLAGREFAMEEDEAGARRTVRTHVVEEDPRIAVALRPADRGGYRIERTDLLALAAQGERLYVWKDGLFHNCSPEFAQCADFLRNVYDSSESDLYVAEADMPLFCAAALPTIEQHLHVDMPAQIAAYKPVPCQLEFFFDRDDARVTCEAWAAYGEARHLLFGGEVQEEEGAPDAASETEAAAKKAETPPKLSGPLRDERLEARAGELAARYLDAADASLSLADDEAVGALLFGGLTEFRALGTVFTTPAFDRLIRDKKPRVSLGVSLAGNLINLTLDSGDLPARELASLLASYRKRKRFHRLRDGMFLDLQDFDLSQLDRLAADLGLTAKELAAGSAELPAYRAFYLDEEADLARDRSFTRYVEGFRTTDERAYDVPPALADVLRPYQAEGFRWLSARCDAGFGGVLADEMGLGKSVQIITLLLARREQARTVGPSLVVCPASLVYNWLAEFERFAPELDVRAVAGTKRERVQLRREAFEGDGCDVLVTSYDLLRIDAAAWAERGLFCCVLDEAQYIKNPATLTTRAVKRVQAQHRFALTGTPVENRLSELWSIFDFLMPGLLGPYNRFRERFELPIVGGDEETARRLQAVAGPFMLRRLKTDVLRELPDKLESIVYAPLEGEQLRLYAAHEQRLREELTAQRKNRNDRSFDQRKVEVLAELTKLRQLCCDPRLLYENYERGAAKLDAIMELVSSARDAGEKTLVFSQFTSFLDRIAERLDAAGVGYFTITGATPKKRRLALVNAFNADDTPVFLVSLKAGGTGLNLTGASVVVHADPWWNAAAQNQATDRAHRIGQDKVVSVQKVIAKGTIEERIMRLQEAKSDLAEQIVGAGGVSLASLTREDLIDLLQG</sequence>
<dbReference type="CDD" id="cd18012">
    <property type="entry name" value="DEXQc_arch_SWI2_SNF2"/>
    <property type="match status" value="1"/>
</dbReference>
<dbReference type="Pfam" id="PF00176">
    <property type="entry name" value="SNF2-rel_dom"/>
    <property type="match status" value="1"/>
</dbReference>
<dbReference type="InterPro" id="IPR049730">
    <property type="entry name" value="SNF2/RAD54-like_C"/>
</dbReference>
<dbReference type="PROSITE" id="PS50966">
    <property type="entry name" value="ZF_SWIM"/>
    <property type="match status" value="1"/>
</dbReference>
<dbReference type="InterPro" id="IPR013663">
    <property type="entry name" value="Helicase_SWF/SNF/SWI_bac"/>
</dbReference>
<keyword evidence="2" id="KW-0479">Metal-binding</keyword>
<dbReference type="InterPro" id="IPR027417">
    <property type="entry name" value="P-loop_NTPase"/>
</dbReference>
<dbReference type="GO" id="GO:0016787">
    <property type="term" value="F:hydrolase activity"/>
    <property type="evidence" value="ECO:0007669"/>
    <property type="project" value="UniProtKB-KW"/>
</dbReference>
<organism evidence="8 9">
    <name type="scientific">Gordonibacter urolithinfaciens</name>
    <dbReference type="NCBI Taxonomy" id="1335613"/>
    <lineage>
        <taxon>Bacteria</taxon>
        <taxon>Bacillati</taxon>
        <taxon>Actinomycetota</taxon>
        <taxon>Coriobacteriia</taxon>
        <taxon>Eggerthellales</taxon>
        <taxon>Eggerthellaceae</taxon>
        <taxon>Gordonibacter</taxon>
    </lineage>
</organism>
<evidence type="ECO:0000259" key="6">
    <source>
        <dbReference type="PROSITE" id="PS51194"/>
    </source>
</evidence>
<dbReference type="InterPro" id="IPR000330">
    <property type="entry name" value="SNF2_N"/>
</dbReference>
<dbReference type="PANTHER" id="PTHR10799">
    <property type="entry name" value="SNF2/RAD54 HELICASE FAMILY"/>
    <property type="match status" value="1"/>
</dbReference>
<reference evidence="8" key="2">
    <citation type="journal article" date="2019" name="Int. J. Syst. Evol. Microbiol.">
        <title>Gordonibacter faecihominis is a later heterotypic synonym of Gordonibacter urolithinfaciens.</title>
        <authorList>
            <person name="Danylec N."/>
            <person name="Stoll D.A."/>
            <person name="Huch M."/>
        </authorList>
    </citation>
    <scope>NUCLEOTIDE SEQUENCE</scope>
    <source>
        <strain evidence="8">DSM 27213</strain>
    </source>
</reference>
<dbReference type="Pfam" id="PF00271">
    <property type="entry name" value="Helicase_C"/>
    <property type="match status" value="1"/>
</dbReference>
<feature type="region of interest" description="Disordered" evidence="3">
    <location>
        <begin position="415"/>
        <end position="444"/>
    </location>
</feature>
<keyword evidence="2" id="KW-0862">Zinc</keyword>
<keyword evidence="2" id="KW-0863">Zinc-finger</keyword>
<evidence type="ECO:0000259" key="5">
    <source>
        <dbReference type="PROSITE" id="PS51192"/>
    </source>
</evidence>
<dbReference type="AlphaFoldDB" id="A0A423ULF3"/>
<evidence type="ECO:0000313" key="8">
    <source>
        <dbReference type="EMBL" id="ROT90544.1"/>
    </source>
</evidence>
<dbReference type="CDD" id="cd18793">
    <property type="entry name" value="SF2_C_SNF"/>
    <property type="match status" value="1"/>
</dbReference>
<dbReference type="InterPro" id="IPR007527">
    <property type="entry name" value="Znf_SWIM"/>
</dbReference>
<dbReference type="EMBL" id="WKZA01000003">
    <property type="protein sequence ID" value="MSA93774.1"/>
    <property type="molecule type" value="Genomic_DNA"/>
</dbReference>
<dbReference type="Proteomes" id="UP000285258">
    <property type="component" value="Unassembled WGS sequence"/>
</dbReference>
<dbReference type="InterPro" id="IPR038718">
    <property type="entry name" value="SNF2-like_sf"/>
</dbReference>
<dbReference type="EMBL" id="QIBW01000005">
    <property type="protein sequence ID" value="ROT90544.1"/>
    <property type="molecule type" value="Genomic_DNA"/>
</dbReference>
<dbReference type="GO" id="GO:0005524">
    <property type="term" value="F:ATP binding"/>
    <property type="evidence" value="ECO:0007669"/>
    <property type="project" value="InterPro"/>
</dbReference>
<accession>A0A423ULF3</accession>
<dbReference type="InterPro" id="IPR001650">
    <property type="entry name" value="Helicase_C-like"/>
</dbReference>
<protein>
    <submittedName>
        <fullName evidence="8">Serine/threonine protein kinase</fullName>
    </submittedName>
</protein>
<feature type="domain" description="Helicase C-terminal" evidence="6">
    <location>
        <begin position="933"/>
        <end position="1095"/>
    </location>
</feature>
<dbReference type="SMART" id="SM00490">
    <property type="entry name" value="HELICc"/>
    <property type="match status" value="1"/>
</dbReference>
<evidence type="ECO:0000256" key="3">
    <source>
        <dbReference type="SAM" id="MobiDB-lite"/>
    </source>
</evidence>
<dbReference type="GO" id="GO:0008270">
    <property type="term" value="F:zinc ion binding"/>
    <property type="evidence" value="ECO:0007669"/>
    <property type="project" value="UniProtKB-KW"/>
</dbReference>
<keyword evidence="1" id="KW-0378">Hydrolase</keyword>
<name>A0A423ULF3_9ACTN</name>
<dbReference type="InterPro" id="IPR014001">
    <property type="entry name" value="Helicase_ATP-bd"/>
</dbReference>
<keyword evidence="8" id="KW-0723">Serine/threonine-protein kinase</keyword>